<name>A0ABR0R4K8_GOSAR</name>
<evidence type="ECO:0000313" key="3">
    <source>
        <dbReference type="Proteomes" id="UP001358586"/>
    </source>
</evidence>
<accession>A0ABR0R4K8</accession>
<comment type="caution">
    <text evidence="2">The sequence shown here is derived from an EMBL/GenBank/DDBJ whole genome shotgun (WGS) entry which is preliminary data.</text>
</comment>
<dbReference type="EMBL" id="JARKNE010000001">
    <property type="protein sequence ID" value="KAK5846122.1"/>
    <property type="molecule type" value="Genomic_DNA"/>
</dbReference>
<keyword evidence="3" id="KW-1185">Reference proteome</keyword>
<organism evidence="2 3">
    <name type="scientific">Gossypium arboreum</name>
    <name type="common">Tree cotton</name>
    <name type="synonym">Gossypium nanking</name>
    <dbReference type="NCBI Taxonomy" id="29729"/>
    <lineage>
        <taxon>Eukaryota</taxon>
        <taxon>Viridiplantae</taxon>
        <taxon>Streptophyta</taxon>
        <taxon>Embryophyta</taxon>
        <taxon>Tracheophyta</taxon>
        <taxon>Spermatophyta</taxon>
        <taxon>Magnoliopsida</taxon>
        <taxon>eudicotyledons</taxon>
        <taxon>Gunneridae</taxon>
        <taxon>Pentapetalae</taxon>
        <taxon>rosids</taxon>
        <taxon>malvids</taxon>
        <taxon>Malvales</taxon>
        <taxon>Malvaceae</taxon>
        <taxon>Malvoideae</taxon>
        <taxon>Gossypium</taxon>
    </lineage>
</organism>
<feature type="region of interest" description="Disordered" evidence="1">
    <location>
        <begin position="55"/>
        <end position="93"/>
    </location>
</feature>
<evidence type="ECO:0000256" key="1">
    <source>
        <dbReference type="SAM" id="MobiDB-lite"/>
    </source>
</evidence>
<evidence type="ECO:0000313" key="2">
    <source>
        <dbReference type="EMBL" id="KAK5846122.1"/>
    </source>
</evidence>
<proteinExistence type="predicted"/>
<reference evidence="2 3" key="1">
    <citation type="submission" date="2023-03" db="EMBL/GenBank/DDBJ databases">
        <title>WGS of Gossypium arboreum.</title>
        <authorList>
            <person name="Yu D."/>
        </authorList>
    </citation>
    <scope>NUCLEOTIDE SEQUENCE [LARGE SCALE GENOMIC DNA]</scope>
    <source>
        <tissue evidence="2">Leaf</tissue>
    </source>
</reference>
<sequence>MVISEVITEAYIYACNYRLLLNVIKPPIANWRGERGSTQGSDIENNRTISLRATHDENHTTTKVAKDSAIATPDTNRGRAKPSLWFQPPKVRD</sequence>
<dbReference type="Proteomes" id="UP001358586">
    <property type="component" value="Chromosome 1"/>
</dbReference>
<feature type="compositionally biased region" description="Basic and acidic residues" evidence="1">
    <location>
        <begin position="55"/>
        <end position="66"/>
    </location>
</feature>
<gene>
    <name evidence="2" type="ORF">PVK06_002393</name>
</gene>
<protein>
    <submittedName>
        <fullName evidence="2">Uncharacterized protein</fullName>
    </submittedName>
</protein>